<organism evidence="7 8">
    <name type="scientific">Candidatus Faeciplasma avium</name>
    <dbReference type="NCBI Taxonomy" id="2840798"/>
    <lineage>
        <taxon>Bacteria</taxon>
        <taxon>Bacillati</taxon>
        <taxon>Bacillota</taxon>
        <taxon>Clostridia</taxon>
        <taxon>Eubacteriales</taxon>
        <taxon>Oscillospiraceae</taxon>
        <taxon>Oscillospiraceae incertae sedis</taxon>
        <taxon>Candidatus Faeciplasma</taxon>
    </lineage>
</organism>
<dbReference type="AlphaFoldDB" id="A0A9D1NPM0"/>
<dbReference type="GO" id="GO:0005829">
    <property type="term" value="C:cytosol"/>
    <property type="evidence" value="ECO:0007669"/>
    <property type="project" value="TreeGrafter"/>
</dbReference>
<dbReference type="PANTHER" id="PTHR10534">
    <property type="entry name" value="PYRIDOXAL KINASE"/>
    <property type="match status" value="1"/>
</dbReference>
<keyword evidence="5" id="KW-0067">ATP-binding</keyword>
<keyword evidence="4 7" id="KW-0418">Kinase</keyword>
<evidence type="ECO:0000256" key="5">
    <source>
        <dbReference type="ARBA" id="ARBA00022840"/>
    </source>
</evidence>
<dbReference type="CDD" id="cd01173">
    <property type="entry name" value="pyridoxal_pyridoxamine_kinase"/>
    <property type="match status" value="1"/>
</dbReference>
<accession>A0A9D1NPM0</accession>
<protein>
    <recommendedName>
        <fullName evidence="1">pyridoxal kinase</fullName>
        <ecNumber evidence="1">2.7.1.35</ecNumber>
    </recommendedName>
</protein>
<dbReference type="Proteomes" id="UP000823960">
    <property type="component" value="Unassembled WGS sequence"/>
</dbReference>
<reference evidence="7" key="1">
    <citation type="submission" date="2020-10" db="EMBL/GenBank/DDBJ databases">
        <authorList>
            <person name="Gilroy R."/>
        </authorList>
    </citation>
    <scope>NUCLEOTIDE SEQUENCE</scope>
    <source>
        <strain evidence="7">1370</strain>
    </source>
</reference>
<dbReference type="EC" id="2.7.1.35" evidence="1"/>
<dbReference type="GO" id="GO:0005524">
    <property type="term" value="F:ATP binding"/>
    <property type="evidence" value="ECO:0007669"/>
    <property type="project" value="UniProtKB-KW"/>
</dbReference>
<dbReference type="SUPFAM" id="SSF53613">
    <property type="entry name" value="Ribokinase-like"/>
    <property type="match status" value="1"/>
</dbReference>
<evidence type="ECO:0000313" key="8">
    <source>
        <dbReference type="Proteomes" id="UP000823960"/>
    </source>
</evidence>
<sequence length="286" mass="31564">MKELKRVAAIHDLSGVGRCSLSVIMPTLSVLGIQVCPVTTALLSTHTRGFGDVVMKDMTDYIPLALEHYRSAGVGFECIYSGFLASERQVELCLDFFESYPDAMRIVDPVMGDNGRMYKTYTKELCDSMQRLAQAADIITPNLTEASILLGIDYPVSQLTQNEIKGMLVRLAGRGPKIVVITSVPMADGKNCNVGYDREHNAFWRVSYEKIPRSYPGTGDLFASVLTGGLMLGDSLPIAMSRATYFLEYAIKTTFGYGSDAREGVMLEKCLPMLISNQCYMDYTAM</sequence>
<dbReference type="EMBL" id="DVOL01000030">
    <property type="protein sequence ID" value="HIV10501.1"/>
    <property type="molecule type" value="Genomic_DNA"/>
</dbReference>
<dbReference type="GO" id="GO:0008478">
    <property type="term" value="F:pyridoxal kinase activity"/>
    <property type="evidence" value="ECO:0007669"/>
    <property type="project" value="UniProtKB-EC"/>
</dbReference>
<dbReference type="GO" id="GO:0009443">
    <property type="term" value="P:pyridoxal 5'-phosphate salvage"/>
    <property type="evidence" value="ECO:0007669"/>
    <property type="project" value="InterPro"/>
</dbReference>
<keyword evidence="3" id="KW-0547">Nucleotide-binding</keyword>
<dbReference type="InterPro" id="IPR004625">
    <property type="entry name" value="PyrdxlKinase"/>
</dbReference>
<name>A0A9D1NPM0_9FIRM</name>
<dbReference type="InterPro" id="IPR029056">
    <property type="entry name" value="Ribokinase-like"/>
</dbReference>
<evidence type="ECO:0000256" key="2">
    <source>
        <dbReference type="ARBA" id="ARBA00022679"/>
    </source>
</evidence>
<feature type="domain" description="Pyridoxamine kinase/Phosphomethylpyrimidine kinase" evidence="6">
    <location>
        <begin position="27"/>
        <end position="259"/>
    </location>
</feature>
<keyword evidence="2 7" id="KW-0808">Transferase</keyword>
<evidence type="ECO:0000256" key="3">
    <source>
        <dbReference type="ARBA" id="ARBA00022741"/>
    </source>
</evidence>
<reference evidence="7" key="2">
    <citation type="journal article" date="2021" name="PeerJ">
        <title>Extensive microbial diversity within the chicken gut microbiome revealed by metagenomics and culture.</title>
        <authorList>
            <person name="Gilroy R."/>
            <person name="Ravi A."/>
            <person name="Getino M."/>
            <person name="Pursley I."/>
            <person name="Horton D.L."/>
            <person name="Alikhan N.F."/>
            <person name="Baker D."/>
            <person name="Gharbi K."/>
            <person name="Hall N."/>
            <person name="Watson M."/>
            <person name="Adriaenssens E.M."/>
            <person name="Foster-Nyarko E."/>
            <person name="Jarju S."/>
            <person name="Secka A."/>
            <person name="Antonio M."/>
            <person name="Oren A."/>
            <person name="Chaudhuri R.R."/>
            <person name="La Ragione R."/>
            <person name="Hildebrand F."/>
            <person name="Pallen M.J."/>
        </authorList>
    </citation>
    <scope>NUCLEOTIDE SEQUENCE</scope>
    <source>
        <strain evidence="7">1370</strain>
    </source>
</reference>
<evidence type="ECO:0000256" key="4">
    <source>
        <dbReference type="ARBA" id="ARBA00022777"/>
    </source>
</evidence>
<gene>
    <name evidence="7" type="ORF">IAD28_02250</name>
</gene>
<proteinExistence type="predicted"/>
<comment type="caution">
    <text evidence="7">The sequence shown here is derived from an EMBL/GenBank/DDBJ whole genome shotgun (WGS) entry which is preliminary data.</text>
</comment>
<dbReference type="Pfam" id="PF08543">
    <property type="entry name" value="Phos_pyr_kin"/>
    <property type="match status" value="1"/>
</dbReference>
<dbReference type="NCBIfam" id="NF005491">
    <property type="entry name" value="PRK07105.1"/>
    <property type="match status" value="1"/>
</dbReference>
<evidence type="ECO:0000256" key="1">
    <source>
        <dbReference type="ARBA" id="ARBA00012104"/>
    </source>
</evidence>
<evidence type="ECO:0000313" key="7">
    <source>
        <dbReference type="EMBL" id="HIV10501.1"/>
    </source>
</evidence>
<dbReference type="Gene3D" id="3.40.1190.20">
    <property type="match status" value="1"/>
</dbReference>
<evidence type="ECO:0000259" key="6">
    <source>
        <dbReference type="Pfam" id="PF08543"/>
    </source>
</evidence>
<dbReference type="InterPro" id="IPR013749">
    <property type="entry name" value="PM/HMP-P_kinase-1"/>
</dbReference>
<dbReference type="PANTHER" id="PTHR10534:SF2">
    <property type="entry name" value="PYRIDOXAL KINASE"/>
    <property type="match status" value="1"/>
</dbReference>